<accession>A8AAF2</accession>
<dbReference type="InterPro" id="IPR050678">
    <property type="entry name" value="DNA_Partitioning_ATPase"/>
</dbReference>
<organism evidence="2 3">
    <name type="scientific">Ignicoccus hospitalis (strain KIN4/I / DSM 18386 / JCM 14125)</name>
    <dbReference type="NCBI Taxonomy" id="453591"/>
    <lineage>
        <taxon>Archaea</taxon>
        <taxon>Thermoproteota</taxon>
        <taxon>Thermoprotei</taxon>
        <taxon>Desulfurococcales</taxon>
        <taxon>Desulfurococcaceae</taxon>
        <taxon>Ignicoccus</taxon>
    </lineage>
</organism>
<dbReference type="STRING" id="453591.Igni_0722"/>
<dbReference type="Pfam" id="PF13614">
    <property type="entry name" value="AAA_31"/>
    <property type="match status" value="1"/>
</dbReference>
<keyword evidence="3" id="KW-1185">Reference proteome</keyword>
<dbReference type="PANTHER" id="PTHR13696:SF52">
    <property type="entry name" value="PARA FAMILY PROTEIN CT_582"/>
    <property type="match status" value="1"/>
</dbReference>
<dbReference type="InterPro" id="IPR027417">
    <property type="entry name" value="P-loop_NTPase"/>
</dbReference>
<dbReference type="Gene3D" id="3.40.50.300">
    <property type="entry name" value="P-loop containing nucleotide triphosphate hydrolases"/>
    <property type="match status" value="1"/>
</dbReference>
<evidence type="ECO:0000313" key="3">
    <source>
        <dbReference type="Proteomes" id="UP000000262"/>
    </source>
</evidence>
<name>A8AAF2_IGNH4</name>
<dbReference type="InterPro" id="IPR025669">
    <property type="entry name" value="AAA_dom"/>
</dbReference>
<dbReference type="KEGG" id="iho:Igni_0722"/>
<dbReference type="OrthoDB" id="43982at2157"/>
<dbReference type="RefSeq" id="WP_011998756.1">
    <property type="nucleotide sequence ID" value="NC_009776.1"/>
</dbReference>
<sequence length="292" mass="32301">MTRGKGLECPPLLARSKVQAVWGIKGGVGKSTVSALVAKASSQKVNKVTLLVDTDFRDGSSRFFLGEEARRLEGWYDVLVKGGRLEKYLHRVEPNLYVVPSGTMDSAMKYSMMIAQKGVREVMKIVARTVSEIQEDFDLVVVDVPVTSFADVPILKCMIDSLRAKNTLVTQASAPEIRRTLKLVREAINLLPSLLVVNQIHPRVLADANERRALLSVILEIVEEGIKVIPIPFSGELYEHINWNSKTVEALEECMAYLLWGVGDPKWCNFATRGLYSPEIAKMVASISSPSA</sequence>
<dbReference type="GeneID" id="5562557"/>
<dbReference type="SUPFAM" id="SSF52540">
    <property type="entry name" value="P-loop containing nucleoside triphosphate hydrolases"/>
    <property type="match status" value="1"/>
</dbReference>
<gene>
    <name evidence="2" type="ordered locus">Igni_0722</name>
</gene>
<reference evidence="2 3" key="1">
    <citation type="journal article" date="2008" name="Genome Biol.">
        <title>A genomic analysis of the archaeal system Ignicoccus hospitalis-Nanoarchaeum equitans.</title>
        <authorList>
            <person name="Podar M."/>
            <person name="Anderson I."/>
            <person name="Makarova K.S."/>
            <person name="Elkins J.G."/>
            <person name="Ivanova N."/>
            <person name="Wall M.A."/>
            <person name="Lykidis A."/>
            <person name="Mavromatis K."/>
            <person name="Sun H."/>
            <person name="Hudson M.E."/>
            <person name="Chen W."/>
            <person name="Deciu C."/>
            <person name="Hutchison D."/>
            <person name="Eads J.R."/>
            <person name="Anderson A."/>
            <person name="Fernandes F."/>
            <person name="Szeto E."/>
            <person name="Lapidus A."/>
            <person name="Kyrpides N.C."/>
            <person name="Saier M.H.Jr."/>
            <person name="Richardson P.M."/>
            <person name="Rachel R."/>
            <person name="Huber H."/>
            <person name="Eisen J.A."/>
            <person name="Koonin E.V."/>
            <person name="Keller M."/>
            <person name="Stetter K.O."/>
        </authorList>
    </citation>
    <scope>NUCLEOTIDE SEQUENCE [LARGE SCALE GENOMIC DNA]</scope>
    <source>
        <strain evidence="3">KIN4/I / DSM 18386 / JCM 14125</strain>
    </source>
</reference>
<feature type="domain" description="AAA" evidence="1">
    <location>
        <begin position="17"/>
        <end position="145"/>
    </location>
</feature>
<evidence type="ECO:0000259" key="1">
    <source>
        <dbReference type="Pfam" id="PF13614"/>
    </source>
</evidence>
<proteinExistence type="predicted"/>
<dbReference type="Proteomes" id="UP000000262">
    <property type="component" value="Chromosome"/>
</dbReference>
<dbReference type="PANTHER" id="PTHR13696">
    <property type="entry name" value="P-LOOP CONTAINING NUCLEOSIDE TRIPHOSPHATE HYDROLASE"/>
    <property type="match status" value="1"/>
</dbReference>
<protein>
    <submittedName>
        <fullName evidence="2">ATPase involved in chromosome partitioning-like protein</fullName>
    </submittedName>
</protein>
<dbReference type="PhylomeDB" id="A8AAF2"/>
<dbReference type="AlphaFoldDB" id="A8AAF2"/>
<dbReference type="EMBL" id="CP000816">
    <property type="protein sequence ID" value="ABU81904.1"/>
    <property type="molecule type" value="Genomic_DNA"/>
</dbReference>
<evidence type="ECO:0000313" key="2">
    <source>
        <dbReference type="EMBL" id="ABU81904.1"/>
    </source>
</evidence>
<dbReference type="HOGENOM" id="CLU_951908_0_0_2"/>
<dbReference type="eggNOG" id="arCOG00586">
    <property type="taxonomic scope" value="Archaea"/>
</dbReference>